<evidence type="ECO:0000313" key="5">
    <source>
        <dbReference type="EMBL" id="OXA55644.1"/>
    </source>
</evidence>
<comment type="caution">
    <text evidence="5">The sequence shown here is derived from an EMBL/GenBank/DDBJ whole genome shotgun (WGS) entry which is preliminary data.</text>
</comment>
<dbReference type="PANTHER" id="PTHR21694">
    <property type="entry name" value="COILED-COIL DOMAIN-CONTAINING PROTEIN 63"/>
    <property type="match status" value="1"/>
</dbReference>
<reference evidence="5 6" key="1">
    <citation type="submission" date="2015-12" db="EMBL/GenBank/DDBJ databases">
        <title>The genome of Folsomia candida.</title>
        <authorList>
            <person name="Faddeeva A."/>
            <person name="Derks M.F."/>
            <person name="Anvar Y."/>
            <person name="Smit S."/>
            <person name="Van Straalen N."/>
            <person name="Roelofs D."/>
        </authorList>
    </citation>
    <scope>NUCLEOTIDE SEQUENCE [LARGE SCALE GENOMIC DNA]</scope>
    <source>
        <strain evidence="5 6">VU population</strain>
        <tissue evidence="5">Whole body</tissue>
    </source>
</reference>
<evidence type="ECO:0000256" key="3">
    <source>
        <dbReference type="SAM" id="MobiDB-lite"/>
    </source>
</evidence>
<organism evidence="5 6">
    <name type="scientific">Folsomia candida</name>
    <name type="common">Springtail</name>
    <dbReference type="NCBI Taxonomy" id="158441"/>
    <lineage>
        <taxon>Eukaryota</taxon>
        <taxon>Metazoa</taxon>
        <taxon>Ecdysozoa</taxon>
        <taxon>Arthropoda</taxon>
        <taxon>Hexapoda</taxon>
        <taxon>Collembola</taxon>
        <taxon>Entomobryomorpha</taxon>
        <taxon>Isotomoidea</taxon>
        <taxon>Isotomidae</taxon>
        <taxon>Proisotominae</taxon>
        <taxon>Folsomia</taxon>
    </lineage>
</organism>
<dbReference type="AlphaFoldDB" id="A0A226EEY4"/>
<proteinExistence type="predicted"/>
<dbReference type="InterPro" id="IPR049258">
    <property type="entry name" value="ODAD1_CC"/>
</dbReference>
<feature type="coiled-coil region" evidence="2">
    <location>
        <begin position="55"/>
        <end position="82"/>
    </location>
</feature>
<feature type="coiled-coil region" evidence="2">
    <location>
        <begin position="338"/>
        <end position="375"/>
    </location>
</feature>
<protein>
    <submittedName>
        <fullName evidence="5">Coiled-coil domain-containing protein 63</fullName>
    </submittedName>
</protein>
<feature type="region of interest" description="Disordered" evidence="3">
    <location>
        <begin position="1"/>
        <end position="21"/>
    </location>
</feature>
<evidence type="ECO:0000256" key="2">
    <source>
        <dbReference type="SAM" id="Coils"/>
    </source>
</evidence>
<dbReference type="STRING" id="158441.A0A226EEY4"/>
<dbReference type="EMBL" id="LNIX01000004">
    <property type="protein sequence ID" value="OXA55644.1"/>
    <property type="molecule type" value="Genomic_DNA"/>
</dbReference>
<dbReference type="OMA" id="MMHKKTQ"/>
<accession>A0A226EEY4</accession>
<dbReference type="InterPro" id="IPR051876">
    <property type="entry name" value="ODA-DC/CCD"/>
</dbReference>
<feature type="region of interest" description="Disordered" evidence="3">
    <location>
        <begin position="559"/>
        <end position="609"/>
    </location>
</feature>
<evidence type="ECO:0000256" key="1">
    <source>
        <dbReference type="ARBA" id="ARBA00023054"/>
    </source>
</evidence>
<dbReference type="PANTHER" id="PTHR21694:SF18">
    <property type="entry name" value="COILED-COIL DOMAIN-CONTAINING PROTEIN 63"/>
    <property type="match status" value="1"/>
</dbReference>
<name>A0A226EEY4_FOLCA</name>
<keyword evidence="1 2" id="KW-0175">Coiled coil</keyword>
<feature type="compositionally biased region" description="Basic residues" evidence="3">
    <location>
        <begin position="1"/>
        <end position="14"/>
    </location>
</feature>
<sequence>MGKGSRKRPAGRRGHTNDEEVDFETLVKEEFKKLHRQYRLMEDARHAIQGASGKLSKQGRLLERLREEKEDLLTDIKNARCRAYRMKDKASIRTILEALERYEKYKQDIAACILSITEMESNVDRITQRLVEQKLKVQALYGQSMTVPQADHRKRILENRLYHVTTQFDTLVSHNKQLKQEINMMLKLRGNFYRRMLTIKKLSAKIKQRMGEVVYEATAAYDQRDEWVNKINILRERNDKDSKQHVLEIKEFQRVLHHDSKIHEFLAIKNKEREQLENASQRNDRKNQVKITDLDALLAAYKKSFKAILRMAKSRDIESLVNTYLEEEQKNYAVFKFITDLNHEANSLQEDIGNIKAEIEELARLNKETTKQQEETLSALDAELDAETHLLESSVAKFTLASHNMESFGHILDETFNAAGCSDELIIGLLGNQQGIKPHNIALVMKVVEHRTTELLFEKGLLEVRKSVELDGNPLPKKAALWVQGQKPAPQGGPFKPQVHVTGRVDAEQDEDDNETKAWSERPVYYGEMKDGLMGKDVQVSGSQADDLSISPSNAEINMSKLSMVPEGPSAFGKKPPKAEDSSSSTAVKAAPPPPPPPPPPEEEEEGEE</sequence>
<evidence type="ECO:0000259" key="4">
    <source>
        <dbReference type="Pfam" id="PF21773"/>
    </source>
</evidence>
<feature type="compositionally biased region" description="Pro residues" evidence="3">
    <location>
        <begin position="591"/>
        <end position="600"/>
    </location>
</feature>
<dbReference type="OrthoDB" id="6766775at2759"/>
<feature type="domain" description="ODAD1 central coiled coil region" evidence="4">
    <location>
        <begin position="153"/>
        <end position="431"/>
    </location>
</feature>
<dbReference type="Pfam" id="PF21773">
    <property type="entry name" value="ODAD1_CC"/>
    <property type="match status" value="1"/>
</dbReference>
<gene>
    <name evidence="5" type="ORF">Fcan01_09475</name>
</gene>
<evidence type="ECO:0000313" key="6">
    <source>
        <dbReference type="Proteomes" id="UP000198287"/>
    </source>
</evidence>
<dbReference type="Proteomes" id="UP000198287">
    <property type="component" value="Unassembled WGS sequence"/>
</dbReference>
<keyword evidence="6" id="KW-1185">Reference proteome</keyword>